<sequence length="40" mass="4415">SDGLSESFGSSLKYVSGKLGKLKITLRELTIALVWDLYLI</sequence>
<evidence type="ECO:0000313" key="2">
    <source>
        <dbReference type="Proteomes" id="UP000789920"/>
    </source>
</evidence>
<feature type="non-terminal residue" evidence="1">
    <location>
        <position position="1"/>
    </location>
</feature>
<evidence type="ECO:0000313" key="1">
    <source>
        <dbReference type="EMBL" id="CAG8847091.1"/>
    </source>
</evidence>
<dbReference type="Proteomes" id="UP000789920">
    <property type="component" value="Unassembled WGS sequence"/>
</dbReference>
<protein>
    <submittedName>
        <fullName evidence="1">30077_t:CDS:1</fullName>
    </submittedName>
</protein>
<reference evidence="1" key="1">
    <citation type="submission" date="2021-06" db="EMBL/GenBank/DDBJ databases">
        <authorList>
            <person name="Kallberg Y."/>
            <person name="Tangrot J."/>
            <person name="Rosling A."/>
        </authorList>
    </citation>
    <scope>NUCLEOTIDE SEQUENCE</scope>
    <source>
        <strain evidence="1">MA461A</strain>
    </source>
</reference>
<feature type="non-terminal residue" evidence="1">
    <location>
        <position position="40"/>
    </location>
</feature>
<proteinExistence type="predicted"/>
<organism evidence="1 2">
    <name type="scientific">Racocetra persica</name>
    <dbReference type="NCBI Taxonomy" id="160502"/>
    <lineage>
        <taxon>Eukaryota</taxon>
        <taxon>Fungi</taxon>
        <taxon>Fungi incertae sedis</taxon>
        <taxon>Mucoromycota</taxon>
        <taxon>Glomeromycotina</taxon>
        <taxon>Glomeromycetes</taxon>
        <taxon>Diversisporales</taxon>
        <taxon>Gigasporaceae</taxon>
        <taxon>Racocetra</taxon>
    </lineage>
</organism>
<comment type="caution">
    <text evidence="1">The sequence shown here is derived from an EMBL/GenBank/DDBJ whole genome shotgun (WGS) entry which is preliminary data.</text>
</comment>
<accession>A0ACA9STQ2</accession>
<name>A0ACA9STQ2_9GLOM</name>
<dbReference type="EMBL" id="CAJVQC010154220">
    <property type="protein sequence ID" value="CAG8847091.1"/>
    <property type="molecule type" value="Genomic_DNA"/>
</dbReference>
<gene>
    <name evidence="1" type="ORF">RPERSI_LOCUS34467</name>
</gene>
<keyword evidence="2" id="KW-1185">Reference proteome</keyword>